<feature type="domain" description="Enoyl reductase (ER)" evidence="13">
    <location>
        <begin position="57"/>
        <end position="402"/>
    </location>
</feature>
<dbReference type="InterPro" id="IPR020843">
    <property type="entry name" value="ER"/>
</dbReference>
<dbReference type="SUPFAM" id="SSF50129">
    <property type="entry name" value="GroES-like"/>
    <property type="match status" value="1"/>
</dbReference>
<dbReference type="InterPro" id="IPR011032">
    <property type="entry name" value="GroES-like_sf"/>
</dbReference>
<keyword evidence="9" id="KW-0496">Mitochondrion</keyword>
<dbReference type="GO" id="GO:0006633">
    <property type="term" value="P:fatty acid biosynthetic process"/>
    <property type="evidence" value="ECO:0007669"/>
    <property type="project" value="UniProtKB-KW"/>
</dbReference>
<gene>
    <name evidence="14" type="ORF">BDQ12DRAFT_691998</name>
</gene>
<dbReference type="Gene3D" id="3.90.180.10">
    <property type="entry name" value="Medium-chain alcohol dehydrogenases, catalytic domain"/>
    <property type="match status" value="1"/>
</dbReference>
<dbReference type="EC" id="1.3.1.104" evidence="11"/>
<evidence type="ECO:0000256" key="2">
    <source>
        <dbReference type="ARBA" id="ARBA00010371"/>
    </source>
</evidence>
<keyword evidence="10" id="KW-0275">Fatty acid biosynthesis</keyword>
<keyword evidence="6" id="KW-0809">Transit peptide</keyword>
<name>A0A5C3LLK1_9AGAR</name>
<protein>
    <recommendedName>
        <fullName evidence="11">enoyl-[acyl-carrier-protein] reductase</fullName>
        <ecNumber evidence="11">1.3.1.104</ecNumber>
    </recommendedName>
</protein>
<evidence type="ECO:0000256" key="11">
    <source>
        <dbReference type="ARBA" id="ARBA00038963"/>
    </source>
</evidence>
<evidence type="ECO:0000256" key="5">
    <source>
        <dbReference type="ARBA" id="ARBA00022857"/>
    </source>
</evidence>
<dbReference type="InterPro" id="IPR013149">
    <property type="entry name" value="ADH-like_C"/>
</dbReference>
<dbReference type="FunFam" id="3.40.50.720:FF:000112">
    <property type="entry name" value="Enoyl-[acyl-carrier-protein] reductase 1, mitochondrial"/>
    <property type="match status" value="1"/>
</dbReference>
<dbReference type="CDD" id="cd08290">
    <property type="entry name" value="ETR"/>
    <property type="match status" value="1"/>
</dbReference>
<keyword evidence="3" id="KW-0444">Lipid biosynthesis</keyword>
<dbReference type="SUPFAM" id="SSF51735">
    <property type="entry name" value="NAD(P)-binding Rossmann-fold domains"/>
    <property type="match status" value="1"/>
</dbReference>
<sequence>MFFPPRAFVHSTLARSASATRTTAVCLVACRRSRLFTSSAARADRALVYAENGDPAKVLTVLTYPTISAPPPNSVNVKFLLAPINPADINVIEGVYPSKPTKTDALAIAGLGSEGKPVFVGGNEGVALVTAVGSGVKDLRVNDLVVMTKPQTGTWSTSKNVAITDVVKIPDAEQLSEVQCATITVNPATAYNMLTNFVELHEGDWVIQNGANSAVGQAVIQIAASRGLKTINLVRNRDNLDQLKNSLHSLGATQVLTYDELAEKSAREKVKSWTQGKQISLGLNCVGGKETTLMAKFLGSNAHLVSYGAMSKQPLSLPTSLFIFKNLTAHGFWQTQWYNEKSPAEREILMGNIVNLMVQKKLKTPEHEVVTVEAEDSDDQATEKMRAVMSKLAEGRFGKKVLLKIEDTE</sequence>
<dbReference type="Gene3D" id="3.40.50.720">
    <property type="entry name" value="NAD(P)-binding Rossmann-like Domain"/>
    <property type="match status" value="1"/>
</dbReference>
<comment type="similarity">
    <text evidence="2">Belongs to the zinc-containing alcohol dehydrogenase family. Quinone oxidoreductase subfamily.</text>
</comment>
<evidence type="ECO:0000259" key="13">
    <source>
        <dbReference type="SMART" id="SM00829"/>
    </source>
</evidence>
<keyword evidence="7" id="KW-0560">Oxidoreductase</keyword>
<evidence type="ECO:0000256" key="10">
    <source>
        <dbReference type="ARBA" id="ARBA00023160"/>
    </source>
</evidence>
<accession>A0A5C3LLK1</accession>
<dbReference type="InterPro" id="IPR036291">
    <property type="entry name" value="NAD(P)-bd_dom_sf"/>
</dbReference>
<evidence type="ECO:0000256" key="3">
    <source>
        <dbReference type="ARBA" id="ARBA00022516"/>
    </source>
</evidence>
<keyword evidence="8" id="KW-0443">Lipid metabolism</keyword>
<keyword evidence="5" id="KW-0521">NADP</keyword>
<evidence type="ECO:0000256" key="9">
    <source>
        <dbReference type="ARBA" id="ARBA00023128"/>
    </source>
</evidence>
<evidence type="ECO:0000256" key="4">
    <source>
        <dbReference type="ARBA" id="ARBA00022832"/>
    </source>
</evidence>
<evidence type="ECO:0000256" key="7">
    <source>
        <dbReference type="ARBA" id="ARBA00023002"/>
    </source>
</evidence>
<dbReference type="Pfam" id="PF00107">
    <property type="entry name" value="ADH_zinc_N"/>
    <property type="match status" value="1"/>
</dbReference>
<evidence type="ECO:0000313" key="14">
    <source>
        <dbReference type="EMBL" id="TFK32796.1"/>
    </source>
</evidence>
<evidence type="ECO:0000256" key="12">
    <source>
        <dbReference type="ARBA" id="ARBA00048843"/>
    </source>
</evidence>
<dbReference type="STRING" id="68775.A0A5C3LLK1"/>
<dbReference type="GO" id="GO:0141148">
    <property type="term" value="F:enoyl-[acyl-carrier-protein] reductase (NADPH) activity"/>
    <property type="evidence" value="ECO:0007669"/>
    <property type="project" value="UniProtKB-EC"/>
</dbReference>
<dbReference type="SMART" id="SM00829">
    <property type="entry name" value="PKS_ER"/>
    <property type="match status" value="1"/>
</dbReference>
<evidence type="ECO:0000256" key="1">
    <source>
        <dbReference type="ARBA" id="ARBA00004173"/>
    </source>
</evidence>
<dbReference type="OrthoDB" id="7482721at2759"/>
<dbReference type="PANTHER" id="PTHR43981">
    <property type="entry name" value="ENOYL-[ACYL-CARRIER-PROTEIN] REDUCTASE, MITOCHONDRIAL"/>
    <property type="match status" value="1"/>
</dbReference>
<keyword evidence="15" id="KW-1185">Reference proteome</keyword>
<dbReference type="InterPro" id="IPR051034">
    <property type="entry name" value="Mito_Enoyl-ACP_Reductase"/>
</dbReference>
<keyword evidence="4" id="KW-0276">Fatty acid metabolism</keyword>
<comment type="subcellular location">
    <subcellularLocation>
        <location evidence="1">Mitochondrion</location>
    </subcellularLocation>
</comment>
<proteinExistence type="inferred from homology"/>
<dbReference type="GO" id="GO:0005739">
    <property type="term" value="C:mitochondrion"/>
    <property type="evidence" value="ECO:0007669"/>
    <property type="project" value="UniProtKB-SubCell"/>
</dbReference>
<evidence type="ECO:0000313" key="15">
    <source>
        <dbReference type="Proteomes" id="UP000308652"/>
    </source>
</evidence>
<evidence type="ECO:0000256" key="8">
    <source>
        <dbReference type="ARBA" id="ARBA00023098"/>
    </source>
</evidence>
<evidence type="ECO:0000256" key="6">
    <source>
        <dbReference type="ARBA" id="ARBA00022946"/>
    </source>
</evidence>
<dbReference type="PANTHER" id="PTHR43981:SF2">
    <property type="entry name" value="ENOYL-[ACYL-CARRIER-PROTEIN] REDUCTASE, MITOCHONDRIAL"/>
    <property type="match status" value="1"/>
</dbReference>
<reference evidence="14 15" key="1">
    <citation type="journal article" date="2019" name="Nat. Ecol. Evol.">
        <title>Megaphylogeny resolves global patterns of mushroom evolution.</title>
        <authorList>
            <person name="Varga T."/>
            <person name="Krizsan K."/>
            <person name="Foldi C."/>
            <person name="Dima B."/>
            <person name="Sanchez-Garcia M."/>
            <person name="Sanchez-Ramirez S."/>
            <person name="Szollosi G.J."/>
            <person name="Szarkandi J.G."/>
            <person name="Papp V."/>
            <person name="Albert L."/>
            <person name="Andreopoulos W."/>
            <person name="Angelini C."/>
            <person name="Antonin V."/>
            <person name="Barry K.W."/>
            <person name="Bougher N.L."/>
            <person name="Buchanan P."/>
            <person name="Buyck B."/>
            <person name="Bense V."/>
            <person name="Catcheside P."/>
            <person name="Chovatia M."/>
            <person name="Cooper J."/>
            <person name="Damon W."/>
            <person name="Desjardin D."/>
            <person name="Finy P."/>
            <person name="Geml J."/>
            <person name="Haridas S."/>
            <person name="Hughes K."/>
            <person name="Justo A."/>
            <person name="Karasinski D."/>
            <person name="Kautmanova I."/>
            <person name="Kiss B."/>
            <person name="Kocsube S."/>
            <person name="Kotiranta H."/>
            <person name="LaButti K.M."/>
            <person name="Lechner B.E."/>
            <person name="Liimatainen K."/>
            <person name="Lipzen A."/>
            <person name="Lukacs Z."/>
            <person name="Mihaltcheva S."/>
            <person name="Morgado L.N."/>
            <person name="Niskanen T."/>
            <person name="Noordeloos M.E."/>
            <person name="Ohm R.A."/>
            <person name="Ortiz-Santana B."/>
            <person name="Ovrebo C."/>
            <person name="Racz N."/>
            <person name="Riley R."/>
            <person name="Savchenko A."/>
            <person name="Shiryaev A."/>
            <person name="Soop K."/>
            <person name="Spirin V."/>
            <person name="Szebenyi C."/>
            <person name="Tomsovsky M."/>
            <person name="Tulloss R.E."/>
            <person name="Uehling J."/>
            <person name="Grigoriev I.V."/>
            <person name="Vagvolgyi C."/>
            <person name="Papp T."/>
            <person name="Martin F.M."/>
            <person name="Miettinen O."/>
            <person name="Hibbett D.S."/>
            <person name="Nagy L.G."/>
        </authorList>
    </citation>
    <scope>NUCLEOTIDE SEQUENCE [LARGE SCALE GENOMIC DNA]</scope>
    <source>
        <strain evidence="14 15">CBS 166.37</strain>
    </source>
</reference>
<dbReference type="AlphaFoldDB" id="A0A5C3LLK1"/>
<organism evidence="14 15">
    <name type="scientific">Crucibulum laeve</name>
    <dbReference type="NCBI Taxonomy" id="68775"/>
    <lineage>
        <taxon>Eukaryota</taxon>
        <taxon>Fungi</taxon>
        <taxon>Dikarya</taxon>
        <taxon>Basidiomycota</taxon>
        <taxon>Agaricomycotina</taxon>
        <taxon>Agaricomycetes</taxon>
        <taxon>Agaricomycetidae</taxon>
        <taxon>Agaricales</taxon>
        <taxon>Agaricineae</taxon>
        <taxon>Nidulariaceae</taxon>
        <taxon>Crucibulum</taxon>
    </lineage>
</organism>
<dbReference type="Proteomes" id="UP000308652">
    <property type="component" value="Unassembled WGS sequence"/>
</dbReference>
<dbReference type="EMBL" id="ML213663">
    <property type="protein sequence ID" value="TFK32796.1"/>
    <property type="molecule type" value="Genomic_DNA"/>
</dbReference>
<comment type="catalytic activity">
    <reaction evidence="12">
        <text>a 2,3-saturated acyl-[ACP] + NADP(+) = a (2E)-enoyl-[ACP] + NADPH + H(+)</text>
        <dbReference type="Rhea" id="RHEA:22564"/>
        <dbReference type="Rhea" id="RHEA-COMP:9925"/>
        <dbReference type="Rhea" id="RHEA-COMP:9926"/>
        <dbReference type="ChEBI" id="CHEBI:15378"/>
        <dbReference type="ChEBI" id="CHEBI:57783"/>
        <dbReference type="ChEBI" id="CHEBI:58349"/>
        <dbReference type="ChEBI" id="CHEBI:78784"/>
        <dbReference type="ChEBI" id="CHEBI:78785"/>
        <dbReference type="EC" id="1.3.1.104"/>
    </reaction>
</comment>